<keyword evidence="1" id="KW-0233">DNA recombination</keyword>
<evidence type="ECO:0008006" key="4">
    <source>
        <dbReference type="Google" id="ProtNLM"/>
    </source>
</evidence>
<keyword evidence="3" id="KW-1185">Reference proteome</keyword>
<dbReference type="InterPro" id="IPR011010">
    <property type="entry name" value="DNA_brk_join_enz"/>
</dbReference>
<reference evidence="2" key="1">
    <citation type="submission" date="2022-01" db="EMBL/GenBank/DDBJ databases">
        <title>Genome sequence and assembly of Parabukholderia sp. RG36.</title>
        <authorList>
            <person name="Chhetri G."/>
        </authorList>
    </citation>
    <scope>NUCLEOTIDE SEQUENCE</scope>
    <source>
        <strain evidence="2">RG36</strain>
    </source>
</reference>
<accession>A0A9X1UNV0</accession>
<dbReference type="InterPro" id="IPR013762">
    <property type="entry name" value="Integrase-like_cat_sf"/>
</dbReference>
<comment type="caution">
    <text evidence="2">The sequence shown here is derived from an EMBL/GenBank/DDBJ whole genome shotgun (WGS) entry which is preliminary data.</text>
</comment>
<dbReference type="EMBL" id="JAKLJA010000078">
    <property type="protein sequence ID" value="MCG5078881.1"/>
    <property type="molecule type" value="Genomic_DNA"/>
</dbReference>
<name>A0A9X1UNV0_9BURK</name>
<dbReference type="RefSeq" id="WP_238468854.1">
    <property type="nucleotide sequence ID" value="NZ_JAKLJA010000078.1"/>
</dbReference>
<dbReference type="GO" id="GO:0003677">
    <property type="term" value="F:DNA binding"/>
    <property type="evidence" value="ECO:0007669"/>
    <property type="project" value="InterPro"/>
</dbReference>
<evidence type="ECO:0000313" key="2">
    <source>
        <dbReference type="EMBL" id="MCG5078881.1"/>
    </source>
</evidence>
<proteinExistence type="predicted"/>
<dbReference type="GO" id="GO:0015074">
    <property type="term" value="P:DNA integration"/>
    <property type="evidence" value="ECO:0007669"/>
    <property type="project" value="InterPro"/>
</dbReference>
<dbReference type="SUPFAM" id="SSF56349">
    <property type="entry name" value="DNA breaking-rejoining enzymes"/>
    <property type="match status" value="1"/>
</dbReference>
<dbReference type="AlphaFoldDB" id="A0A9X1UNV0"/>
<dbReference type="Gene3D" id="1.10.443.10">
    <property type="entry name" value="Intergrase catalytic core"/>
    <property type="match status" value="1"/>
</dbReference>
<dbReference type="GO" id="GO:0006310">
    <property type="term" value="P:DNA recombination"/>
    <property type="evidence" value="ECO:0007669"/>
    <property type="project" value="UniProtKB-KW"/>
</dbReference>
<gene>
    <name evidence="2" type="ORF">L5014_37135</name>
</gene>
<protein>
    <recommendedName>
        <fullName evidence="4">Phage integrase family protein</fullName>
    </recommendedName>
</protein>
<dbReference type="Proteomes" id="UP001139308">
    <property type="component" value="Unassembled WGS sequence"/>
</dbReference>
<evidence type="ECO:0000256" key="1">
    <source>
        <dbReference type="ARBA" id="ARBA00023172"/>
    </source>
</evidence>
<organism evidence="2 3">
    <name type="scientific">Paraburkholderia tagetis</name>
    <dbReference type="NCBI Taxonomy" id="2913261"/>
    <lineage>
        <taxon>Bacteria</taxon>
        <taxon>Pseudomonadati</taxon>
        <taxon>Pseudomonadota</taxon>
        <taxon>Betaproteobacteria</taxon>
        <taxon>Burkholderiales</taxon>
        <taxon>Burkholderiaceae</taxon>
        <taxon>Paraburkholderia</taxon>
    </lineage>
</organism>
<evidence type="ECO:0000313" key="3">
    <source>
        <dbReference type="Proteomes" id="UP001139308"/>
    </source>
</evidence>
<sequence length="68" mass="7494">MLLLKCGTDLPTISHWLGHASINTTNRYASADLEMKRQAIARAGVATSVTPTSSWHREKSVIEWLASL</sequence>